<keyword evidence="1" id="KW-0812">Transmembrane</keyword>
<evidence type="ECO:0000256" key="1">
    <source>
        <dbReference type="SAM" id="Phobius"/>
    </source>
</evidence>
<sequence length="355" mass="40877">MIAIEKKMFKALAIQERGSLKNKKLKNIQKHNLCFHLKFFFGKIFSDKTKSRHKTFNKSHQSTKQKVNHQNFNKNIRKTIVKFPILLSLLTKLTFNPIMLFMERISSSLAISMIGEIHDSFKGKERIIFYGILGCIGLFLAILGVNYLRISFFLLTFIGISTFFFDGIKYLSENATSCNLFFLTIPETYIKSFVEKITNNKKETFFLILFLSIVIACFIKALTKSLIYFGIFVAYIYIYNEGIHDKILTLIGYDGNKYYLGLLVFAIMAIVIFYVFLKTPMFIFAGVFSFIGPLFTIICIEQLTNSDFGFSKAVNDRQLPTDNEITMKYMISYALICGICFTIQSMMILKGKANL</sequence>
<reference evidence="2 3" key="1">
    <citation type="submission" date="2011-08" db="EMBL/GenBank/DDBJ databases">
        <authorList>
            <person name="Liu Z.J."/>
            <person name="Shi F.L."/>
            <person name="Lu J.Q."/>
            <person name="Li M."/>
            <person name="Wang Z.L."/>
        </authorList>
    </citation>
    <scope>NUCLEOTIDE SEQUENCE [LARGE SCALE GENOMIC DNA]</scope>
    <source>
        <strain evidence="2 3">USNM 41457</strain>
    </source>
</reference>
<dbReference type="AlphaFoldDB" id="J9DAK5"/>
<organism evidence="2 3">
    <name type="scientific">Edhazardia aedis (strain USNM 41457)</name>
    <name type="common">Microsporidian parasite</name>
    <dbReference type="NCBI Taxonomy" id="1003232"/>
    <lineage>
        <taxon>Eukaryota</taxon>
        <taxon>Fungi</taxon>
        <taxon>Fungi incertae sedis</taxon>
        <taxon>Microsporidia</taxon>
        <taxon>Edhazardia</taxon>
    </lineage>
</organism>
<proteinExistence type="predicted"/>
<comment type="caution">
    <text evidence="2">The sequence shown here is derived from an EMBL/GenBank/DDBJ whole genome shotgun (WGS) entry which is preliminary data.</text>
</comment>
<reference evidence="3" key="2">
    <citation type="submission" date="2015-07" db="EMBL/GenBank/DDBJ databases">
        <title>Contrasting host-pathogen interactions and genome evolution in two generalist and specialist microsporidian pathogens of mosquitoes.</title>
        <authorList>
            <consortium name="The Broad Institute Genomics Platform"/>
            <consortium name="The Broad Institute Genome Sequencing Center for Infectious Disease"/>
            <person name="Cuomo C.A."/>
            <person name="Sanscrainte N.D."/>
            <person name="Goldberg J.M."/>
            <person name="Heiman D."/>
            <person name="Young S."/>
            <person name="Zeng Q."/>
            <person name="Becnel J.J."/>
            <person name="Birren B.W."/>
        </authorList>
    </citation>
    <scope>NUCLEOTIDE SEQUENCE [LARGE SCALE GENOMIC DNA]</scope>
    <source>
        <strain evidence="3">USNM 41457</strain>
    </source>
</reference>
<feature type="transmembrane region" description="Helical" evidence="1">
    <location>
        <begin position="127"/>
        <end position="144"/>
    </location>
</feature>
<feature type="transmembrane region" description="Helical" evidence="1">
    <location>
        <begin position="282"/>
        <end position="303"/>
    </location>
</feature>
<evidence type="ECO:0000313" key="2">
    <source>
        <dbReference type="EMBL" id="EJW04786.1"/>
    </source>
</evidence>
<keyword evidence="1" id="KW-0472">Membrane</keyword>
<keyword evidence="3" id="KW-1185">Reference proteome</keyword>
<feature type="transmembrane region" description="Helical" evidence="1">
    <location>
        <begin position="258"/>
        <end position="277"/>
    </location>
</feature>
<gene>
    <name evidence="2" type="ORF">EDEG_01008</name>
</gene>
<name>J9DAK5_EDHAE</name>
<feature type="transmembrane region" description="Helical" evidence="1">
    <location>
        <begin position="205"/>
        <end position="238"/>
    </location>
</feature>
<accession>J9DAK5</accession>
<dbReference type="VEuPathDB" id="MicrosporidiaDB:EDEG_01008"/>
<evidence type="ECO:0000313" key="3">
    <source>
        <dbReference type="Proteomes" id="UP000003163"/>
    </source>
</evidence>
<keyword evidence="1" id="KW-1133">Transmembrane helix</keyword>
<dbReference type="HOGENOM" id="CLU_780807_0_0_1"/>
<feature type="transmembrane region" description="Helical" evidence="1">
    <location>
        <begin position="330"/>
        <end position="349"/>
    </location>
</feature>
<dbReference type="InParanoid" id="J9DAK5"/>
<dbReference type="Proteomes" id="UP000003163">
    <property type="component" value="Unassembled WGS sequence"/>
</dbReference>
<protein>
    <submittedName>
        <fullName evidence="2">Uncharacterized protein</fullName>
    </submittedName>
</protein>
<dbReference type="EMBL" id="AFBI03000013">
    <property type="protein sequence ID" value="EJW04786.1"/>
    <property type="molecule type" value="Genomic_DNA"/>
</dbReference>